<feature type="compositionally biased region" description="Basic and acidic residues" evidence="6">
    <location>
        <begin position="340"/>
        <end position="354"/>
    </location>
</feature>
<dbReference type="InterPro" id="IPR025875">
    <property type="entry name" value="Leu-rich_rpt_4"/>
</dbReference>
<comment type="caution">
    <text evidence="7">The sequence shown here is derived from an EMBL/GenBank/DDBJ whole genome shotgun (WGS) entry which is preliminary data.</text>
</comment>
<dbReference type="PANTHER" id="PTHR45973">
    <property type="entry name" value="PROTEIN PHOSPHATASE 1 REGULATORY SUBUNIT SDS22-RELATED"/>
    <property type="match status" value="1"/>
</dbReference>
<evidence type="ECO:0000256" key="6">
    <source>
        <dbReference type="SAM" id="MobiDB-lite"/>
    </source>
</evidence>
<name>A0A9W6TUN9_9STRA</name>
<proteinExistence type="predicted"/>
<dbReference type="SMART" id="SM00365">
    <property type="entry name" value="LRR_SD22"/>
    <property type="match status" value="2"/>
</dbReference>
<keyword evidence="4" id="KW-0969">Cilium</keyword>
<keyword evidence="8" id="KW-1185">Reference proteome</keyword>
<gene>
    <name evidence="7" type="ORF">Pfra01_000340200</name>
</gene>
<evidence type="ECO:0000256" key="1">
    <source>
        <dbReference type="ARBA" id="ARBA00004138"/>
    </source>
</evidence>
<dbReference type="PANTHER" id="PTHR45973:SF9">
    <property type="entry name" value="LEUCINE-RICH REPEAT-CONTAINING PROTEIN 46"/>
    <property type="match status" value="1"/>
</dbReference>
<reference evidence="7" key="1">
    <citation type="submission" date="2023-04" db="EMBL/GenBank/DDBJ databases">
        <title>Phytophthora fragariaefolia NBRC 109709.</title>
        <authorList>
            <person name="Ichikawa N."/>
            <person name="Sato H."/>
            <person name="Tonouchi N."/>
        </authorList>
    </citation>
    <scope>NUCLEOTIDE SEQUENCE</scope>
    <source>
        <strain evidence="7">NBRC 109709</strain>
    </source>
</reference>
<feature type="region of interest" description="Disordered" evidence="6">
    <location>
        <begin position="306"/>
        <end position="457"/>
    </location>
</feature>
<dbReference type="Proteomes" id="UP001165121">
    <property type="component" value="Unassembled WGS sequence"/>
</dbReference>
<dbReference type="SUPFAM" id="SSF52058">
    <property type="entry name" value="L domain-like"/>
    <property type="match status" value="1"/>
</dbReference>
<evidence type="ECO:0000256" key="2">
    <source>
        <dbReference type="ARBA" id="ARBA00022614"/>
    </source>
</evidence>
<sequence length="499" mass="55158">MARATEKEPKARIKKLTTEKLQQFRDEILKGNGQQADLTSRGIESIVSLDGLQNATKLDLSHNKLTKLSQLKAVSRVTMLKLTDNKLSGAAQRAHAQGAGAQQQLHLGTGLDAQAAGELGRTCRCLWVAGGLTNWCGGGAGAELAYREPQPHHADPAACAGRTPEPEEDFDCLFCCAENLKVLELSHNEIDDWSGLEALSSLENLRQLNLIGNPIVGKKLEVAATPASDSESSDSEDEEKDSDSDDDKKEKKKSKSKKKADISEEVKQQIKEAKKLDAKHKQYNFKMKRLFPNLVVRDAVRVLDKRVHGYVAPPKEEKNQKNKKLDPSDKKNAKVTGKRKREDSKKPKAEKESVAADNSDDADKVTKKEKKALKKHKGDKPAAIEQAEPEKKSKHRKKQDQTSEPTPMEVEKPAPVSKSASKDAAKTEKQVDKEKKRKEKQQEKKKKEQRQPKEIASGVVAVKQFKKSMKAKSTEAKPVDLAQLNFTPDVGFGGSSAWD</sequence>
<feature type="compositionally biased region" description="Basic residues" evidence="6">
    <location>
        <begin position="367"/>
        <end position="378"/>
    </location>
</feature>
<dbReference type="AlphaFoldDB" id="A0A9W6TUN9"/>
<dbReference type="InterPro" id="IPR050576">
    <property type="entry name" value="Cilia_flagella_integrity"/>
</dbReference>
<dbReference type="Gene3D" id="3.80.10.10">
    <property type="entry name" value="Ribonuclease Inhibitor"/>
    <property type="match status" value="2"/>
</dbReference>
<evidence type="ECO:0000256" key="5">
    <source>
        <dbReference type="ARBA" id="ARBA00023273"/>
    </source>
</evidence>
<feature type="compositionally biased region" description="Basic and acidic residues" evidence="6">
    <location>
        <begin position="420"/>
        <end position="453"/>
    </location>
</feature>
<dbReference type="Pfam" id="PF12799">
    <property type="entry name" value="LRR_4"/>
    <property type="match status" value="1"/>
</dbReference>
<feature type="compositionally biased region" description="Basic and acidic residues" evidence="6">
    <location>
        <begin position="314"/>
        <end position="332"/>
    </location>
</feature>
<feature type="compositionally biased region" description="Acidic residues" evidence="6">
    <location>
        <begin position="231"/>
        <end position="245"/>
    </location>
</feature>
<evidence type="ECO:0000256" key="4">
    <source>
        <dbReference type="ARBA" id="ARBA00023069"/>
    </source>
</evidence>
<dbReference type="PROSITE" id="PS51450">
    <property type="entry name" value="LRR"/>
    <property type="match status" value="2"/>
</dbReference>
<evidence type="ECO:0000256" key="3">
    <source>
        <dbReference type="ARBA" id="ARBA00022737"/>
    </source>
</evidence>
<dbReference type="InterPro" id="IPR001611">
    <property type="entry name" value="Leu-rich_rpt"/>
</dbReference>
<dbReference type="OrthoDB" id="1517790at2759"/>
<keyword evidence="5" id="KW-0966">Cell projection</keyword>
<dbReference type="InterPro" id="IPR032675">
    <property type="entry name" value="LRR_dom_sf"/>
</dbReference>
<keyword evidence="2" id="KW-0433">Leucine-rich repeat</keyword>
<accession>A0A9W6TUN9</accession>
<evidence type="ECO:0000313" key="8">
    <source>
        <dbReference type="Proteomes" id="UP001165121"/>
    </source>
</evidence>
<keyword evidence="3" id="KW-0677">Repeat</keyword>
<feature type="region of interest" description="Disordered" evidence="6">
    <location>
        <begin position="223"/>
        <end position="266"/>
    </location>
</feature>
<comment type="subcellular location">
    <subcellularLocation>
        <location evidence="1">Cell projection</location>
        <location evidence="1">Cilium</location>
    </subcellularLocation>
</comment>
<dbReference type="EMBL" id="BSXT01000261">
    <property type="protein sequence ID" value="GMF22722.1"/>
    <property type="molecule type" value="Genomic_DNA"/>
</dbReference>
<protein>
    <submittedName>
        <fullName evidence="7">Unnamed protein product</fullName>
    </submittedName>
</protein>
<organism evidence="7 8">
    <name type="scientific">Phytophthora fragariaefolia</name>
    <dbReference type="NCBI Taxonomy" id="1490495"/>
    <lineage>
        <taxon>Eukaryota</taxon>
        <taxon>Sar</taxon>
        <taxon>Stramenopiles</taxon>
        <taxon>Oomycota</taxon>
        <taxon>Peronosporomycetes</taxon>
        <taxon>Peronosporales</taxon>
        <taxon>Peronosporaceae</taxon>
        <taxon>Phytophthora</taxon>
    </lineage>
</organism>
<evidence type="ECO:0000313" key="7">
    <source>
        <dbReference type="EMBL" id="GMF22722.1"/>
    </source>
</evidence>